<accession>A0A0V1MTI5</accession>
<evidence type="ECO:0000313" key="2">
    <source>
        <dbReference type="Proteomes" id="UP000054843"/>
    </source>
</evidence>
<comment type="caution">
    <text evidence="1">The sequence shown here is derived from an EMBL/GenBank/DDBJ whole genome shotgun (WGS) entry which is preliminary data.</text>
</comment>
<keyword evidence="2" id="KW-1185">Reference proteome</keyword>
<protein>
    <submittedName>
        <fullName evidence="1">Uncharacterized protein</fullName>
    </submittedName>
</protein>
<dbReference type="EMBL" id="JYDO01000043">
    <property type="protein sequence ID" value="KRZ75018.1"/>
    <property type="molecule type" value="Genomic_DNA"/>
</dbReference>
<gene>
    <name evidence="1" type="ORF">T10_6293</name>
</gene>
<name>A0A0V1MTI5_9BILA</name>
<sequence length="69" mass="8044">MICQPWHLKYAFSDLKKLKFQKYKSMKHQLSLSCLGRESALFGKKQTASDEELLGILTDTIYYFPIAQI</sequence>
<reference evidence="1 2" key="1">
    <citation type="submission" date="2015-01" db="EMBL/GenBank/DDBJ databases">
        <title>Evolution of Trichinella species and genotypes.</title>
        <authorList>
            <person name="Korhonen P.K."/>
            <person name="Edoardo P."/>
            <person name="Giuseppe L.R."/>
            <person name="Gasser R.B."/>
        </authorList>
    </citation>
    <scope>NUCLEOTIDE SEQUENCE [LARGE SCALE GENOMIC DNA]</scope>
    <source>
        <strain evidence="1">ISS1980</strain>
    </source>
</reference>
<dbReference type="AlphaFoldDB" id="A0A0V1MTI5"/>
<dbReference type="Proteomes" id="UP000054843">
    <property type="component" value="Unassembled WGS sequence"/>
</dbReference>
<proteinExistence type="predicted"/>
<evidence type="ECO:0000313" key="1">
    <source>
        <dbReference type="EMBL" id="KRZ75018.1"/>
    </source>
</evidence>
<organism evidence="1 2">
    <name type="scientific">Trichinella papuae</name>
    <dbReference type="NCBI Taxonomy" id="268474"/>
    <lineage>
        <taxon>Eukaryota</taxon>
        <taxon>Metazoa</taxon>
        <taxon>Ecdysozoa</taxon>
        <taxon>Nematoda</taxon>
        <taxon>Enoplea</taxon>
        <taxon>Dorylaimia</taxon>
        <taxon>Trichinellida</taxon>
        <taxon>Trichinellidae</taxon>
        <taxon>Trichinella</taxon>
    </lineage>
</organism>